<evidence type="ECO:0000313" key="4">
    <source>
        <dbReference type="Proteomes" id="UP000326939"/>
    </source>
</evidence>
<dbReference type="AlphaFoldDB" id="A0A5N5JNK3"/>
<evidence type="ECO:0000256" key="1">
    <source>
        <dbReference type="SAM" id="MobiDB-lite"/>
    </source>
</evidence>
<feature type="compositionally biased region" description="Basic residues" evidence="1">
    <location>
        <begin position="74"/>
        <end position="88"/>
    </location>
</feature>
<name>A0A5N5JNK3_9ROSI</name>
<feature type="region of interest" description="Disordered" evidence="1">
    <location>
        <begin position="69"/>
        <end position="99"/>
    </location>
</feature>
<dbReference type="GO" id="GO:0005634">
    <property type="term" value="C:nucleus"/>
    <property type="evidence" value="ECO:0007669"/>
    <property type="project" value="TreeGrafter"/>
</dbReference>
<comment type="caution">
    <text evidence="3">The sequence shown here is derived from an EMBL/GenBank/DDBJ whole genome shotgun (WGS) entry which is preliminary data.</text>
</comment>
<feature type="region of interest" description="Disordered" evidence="1">
    <location>
        <begin position="1"/>
        <end position="25"/>
    </location>
</feature>
<keyword evidence="4" id="KW-1185">Reference proteome</keyword>
<accession>A0A5N5JNK3</accession>
<organism evidence="3 4">
    <name type="scientific">Salix brachista</name>
    <dbReference type="NCBI Taxonomy" id="2182728"/>
    <lineage>
        <taxon>Eukaryota</taxon>
        <taxon>Viridiplantae</taxon>
        <taxon>Streptophyta</taxon>
        <taxon>Embryophyta</taxon>
        <taxon>Tracheophyta</taxon>
        <taxon>Spermatophyta</taxon>
        <taxon>Magnoliopsida</taxon>
        <taxon>eudicotyledons</taxon>
        <taxon>Gunneridae</taxon>
        <taxon>Pentapetalae</taxon>
        <taxon>rosids</taxon>
        <taxon>fabids</taxon>
        <taxon>Malpighiales</taxon>
        <taxon>Salicaceae</taxon>
        <taxon>Saliceae</taxon>
        <taxon>Salix</taxon>
    </lineage>
</organism>
<dbReference type="InterPro" id="IPR008889">
    <property type="entry name" value="VQ"/>
</dbReference>
<evidence type="ECO:0000313" key="3">
    <source>
        <dbReference type="EMBL" id="KAB5520256.1"/>
    </source>
</evidence>
<sequence length="319" mass="35552">MEGIVRARSCNPSSSASSKLGMHGGSHVISKLTKPKVRIIHIFAPEVIKTDVANFRELVQRLTGQPCGSEGMIKKKARSGAPGKRKKTGSSICESSKKAMQKLPEQGLPSLMRGEKLRVEVEANEVVGGENCSTNFNSLDGFGDLNGFVHDLSNNFSLAAPNSKSSHELDGYEDVHLNFLAKDLLSETAPWRIDFKNWVRWGVVFILARNTNLEPLINFAVTFERTHQQMSMEAKMDRDNFRLGNINMKRAKKKSAMRQLNSTKLNAIVATTTKKRKRMLPKQVGLKNCSFLFDDFQKEEEKILNTKNVTSTPTPLAPC</sequence>
<evidence type="ECO:0000259" key="2">
    <source>
        <dbReference type="Pfam" id="PF05678"/>
    </source>
</evidence>
<dbReference type="InterPro" id="IPR039607">
    <property type="entry name" value="VQ_8/17/18/20/21/25"/>
</dbReference>
<protein>
    <recommendedName>
        <fullName evidence="2">VQ domain-containing protein</fullName>
    </recommendedName>
</protein>
<proteinExistence type="predicted"/>
<dbReference type="PANTHER" id="PTHR33143:SF3">
    <property type="entry name" value="VQ MOTIF-CONTAINING PROTEIN 17-RELATED"/>
    <property type="match status" value="1"/>
</dbReference>
<dbReference type="EMBL" id="VDCV01000016">
    <property type="protein sequence ID" value="KAB5520256.1"/>
    <property type="molecule type" value="Genomic_DNA"/>
</dbReference>
<dbReference type="Proteomes" id="UP000326939">
    <property type="component" value="Chromosome 16"/>
</dbReference>
<dbReference type="PANTHER" id="PTHR33143">
    <property type="entry name" value="F16F4.1 PROTEIN-RELATED"/>
    <property type="match status" value="1"/>
</dbReference>
<dbReference type="Pfam" id="PF05678">
    <property type="entry name" value="VQ"/>
    <property type="match status" value="1"/>
</dbReference>
<feature type="domain" description="VQ" evidence="2">
    <location>
        <begin position="42"/>
        <end position="66"/>
    </location>
</feature>
<gene>
    <name evidence="3" type="ORF">DKX38_024575</name>
</gene>
<reference evidence="4" key="1">
    <citation type="journal article" date="2019" name="Gigascience">
        <title>De novo genome assembly of the endangered Acer yangbiense, a plant species with extremely small populations endemic to Yunnan Province, China.</title>
        <authorList>
            <person name="Yang J."/>
            <person name="Wariss H.M."/>
            <person name="Tao L."/>
            <person name="Zhang R."/>
            <person name="Yun Q."/>
            <person name="Hollingsworth P."/>
            <person name="Dao Z."/>
            <person name="Luo G."/>
            <person name="Guo H."/>
            <person name="Ma Y."/>
            <person name="Sun W."/>
        </authorList>
    </citation>
    <scope>NUCLEOTIDE SEQUENCE [LARGE SCALE GENOMIC DNA]</scope>
    <source>
        <strain evidence="4">cv. br00</strain>
    </source>
</reference>